<dbReference type="AlphaFoldDB" id="B6GY39"/>
<accession>B6GY39</accession>
<dbReference type="HOGENOM" id="CLU_1133904_0_0_1"/>
<dbReference type="OrthoDB" id="4306236at2759"/>
<gene>
    <name evidence="1" type="ORF">Pc12g15710</name>
    <name evidence="1" type="ORF">PCH_Pc12g15710</name>
</gene>
<name>B6GY39_PENRW</name>
<dbReference type="VEuPathDB" id="FungiDB:PCH_Pc12g15710"/>
<protein>
    <submittedName>
        <fullName evidence="1">Pc12g15710 protein</fullName>
    </submittedName>
</protein>
<dbReference type="EMBL" id="AM920427">
    <property type="protein sequence ID" value="CAP81198.1"/>
    <property type="molecule type" value="Genomic_DNA"/>
</dbReference>
<proteinExistence type="predicted"/>
<dbReference type="Proteomes" id="UP000000724">
    <property type="component" value="Contig Pc00c12"/>
</dbReference>
<keyword evidence="2" id="KW-1185">Reference proteome</keyword>
<organism evidence="1 2">
    <name type="scientific">Penicillium rubens (strain ATCC 28089 / DSM 1075 / NRRL 1951 / Wisconsin 54-1255)</name>
    <name type="common">Penicillium chrysogenum</name>
    <dbReference type="NCBI Taxonomy" id="500485"/>
    <lineage>
        <taxon>Eukaryota</taxon>
        <taxon>Fungi</taxon>
        <taxon>Dikarya</taxon>
        <taxon>Ascomycota</taxon>
        <taxon>Pezizomycotina</taxon>
        <taxon>Eurotiomycetes</taxon>
        <taxon>Eurotiomycetidae</taxon>
        <taxon>Eurotiales</taxon>
        <taxon>Aspergillaceae</taxon>
        <taxon>Penicillium</taxon>
        <taxon>Penicillium chrysogenum species complex</taxon>
    </lineage>
</organism>
<evidence type="ECO:0000313" key="2">
    <source>
        <dbReference type="Proteomes" id="UP000000724"/>
    </source>
</evidence>
<dbReference type="BioCyc" id="PCHR:PC12G15710-MONOMER"/>
<sequence length="245" mass="27797">MRIGNTTGPEDYPCESLGGKFLPMYQLNSEPPFGAWSSLKMWTYAVTDSIGRKKVFGLTIASCFVYTGCMAIKPEIHAWFVWLYFGGKSVIAGRTAFRGLRFLLPHHHVSCGQRLHGTRCGVGPKNTTNWKRHAKLLRDAGRWLDQTDGLAKVVLATRADRRQPRITIRRWQYHSAKAEIEYVQTVEIIESSGGDKVTVIGGPLLIPFHLFSLRPAEPLREDDILIDEEELRKIVKLIWEIQFSG</sequence>
<evidence type="ECO:0000313" key="1">
    <source>
        <dbReference type="EMBL" id="CAP81198.1"/>
    </source>
</evidence>
<reference evidence="1 2" key="1">
    <citation type="journal article" date="2008" name="Nat. Biotechnol.">
        <title>Genome sequencing and analysis of the filamentous fungus Penicillium chrysogenum.</title>
        <authorList>
            <person name="van den Berg M.A."/>
            <person name="Albang R."/>
            <person name="Albermann K."/>
            <person name="Badger J.H."/>
            <person name="Daran J.-M."/>
            <person name="Driessen A.J.M."/>
            <person name="Garcia-Estrada C."/>
            <person name="Fedorova N.D."/>
            <person name="Harris D.M."/>
            <person name="Heijne W.H.M."/>
            <person name="Joardar V.S."/>
            <person name="Kiel J.A.K.W."/>
            <person name="Kovalchuk A."/>
            <person name="Martin J.F."/>
            <person name="Nierman W.C."/>
            <person name="Nijland J.G."/>
            <person name="Pronk J.T."/>
            <person name="Roubos J.A."/>
            <person name="van der Klei I.J."/>
            <person name="van Peij N.N.M.E."/>
            <person name="Veenhuis M."/>
            <person name="von Doehren H."/>
            <person name="Wagner C."/>
            <person name="Wortman J.R."/>
            <person name="Bovenberg R.A.L."/>
        </authorList>
    </citation>
    <scope>NUCLEOTIDE SEQUENCE [LARGE SCALE GENOMIC DNA]</scope>
    <source>
        <strain evidence="2">ATCC 28089 / DSM 1075 / NRRL 1951 / Wisconsin 54-1255</strain>
    </source>
</reference>